<dbReference type="Proteomes" id="UP000434044">
    <property type="component" value="Unassembled WGS sequence"/>
</dbReference>
<dbReference type="Gene3D" id="1.10.150.130">
    <property type="match status" value="1"/>
</dbReference>
<sequence>MESAQGLPTSLTQEARDTNQENLIRKSASVDNETTRREISRLLDKDARPILKGKRVTDIDSVGIRAILTSARKRGAKRVVSMLYVYLHAAFASMRRSPDLAT</sequence>
<keyword evidence="4" id="KW-1185">Reference proteome</keyword>
<dbReference type="RefSeq" id="WP_155450832.1">
    <property type="nucleotide sequence ID" value="NZ_WNKT01000035.1"/>
</dbReference>
<accession>A0A6N8EIW1</accession>
<evidence type="ECO:0000313" key="4">
    <source>
        <dbReference type="Proteomes" id="UP000434044"/>
    </source>
</evidence>
<keyword evidence="1" id="KW-0238">DNA-binding</keyword>
<evidence type="ECO:0000313" key="3">
    <source>
        <dbReference type="EMBL" id="MTW22264.1"/>
    </source>
</evidence>
<dbReference type="EMBL" id="WNKT01000035">
    <property type="protein sequence ID" value="MTW22264.1"/>
    <property type="molecule type" value="Genomic_DNA"/>
</dbReference>
<feature type="region of interest" description="Disordered" evidence="2">
    <location>
        <begin position="1"/>
        <end position="31"/>
    </location>
</feature>
<proteinExistence type="predicted"/>
<dbReference type="AlphaFoldDB" id="A0A6N8EIW1"/>
<name>A0A6N8EIW1_9GAMM</name>
<dbReference type="GO" id="GO:0003677">
    <property type="term" value="F:DNA binding"/>
    <property type="evidence" value="ECO:0007669"/>
    <property type="project" value="UniProtKB-KW"/>
</dbReference>
<evidence type="ECO:0000256" key="1">
    <source>
        <dbReference type="ARBA" id="ARBA00023125"/>
    </source>
</evidence>
<protein>
    <recommendedName>
        <fullName evidence="5">STAS domain-containing protein</fullName>
    </recommendedName>
</protein>
<dbReference type="InterPro" id="IPR010998">
    <property type="entry name" value="Integrase_recombinase_N"/>
</dbReference>
<organism evidence="3 4">
    <name type="scientific">Allochromatium palmeri</name>
    <dbReference type="NCBI Taxonomy" id="231048"/>
    <lineage>
        <taxon>Bacteria</taxon>
        <taxon>Pseudomonadati</taxon>
        <taxon>Pseudomonadota</taxon>
        <taxon>Gammaproteobacteria</taxon>
        <taxon>Chromatiales</taxon>
        <taxon>Chromatiaceae</taxon>
        <taxon>Allochromatium</taxon>
    </lineage>
</organism>
<gene>
    <name evidence="3" type="ORF">GJ668_14375</name>
</gene>
<evidence type="ECO:0000256" key="2">
    <source>
        <dbReference type="SAM" id="MobiDB-lite"/>
    </source>
</evidence>
<reference evidence="3 4" key="1">
    <citation type="submission" date="2019-11" db="EMBL/GenBank/DDBJ databases">
        <title>Whole-genome sequence of the anaerobic purple sulfur bacterium Allochromatium palmeri DSM 15591.</title>
        <authorList>
            <person name="Kyndt J.A."/>
            <person name="Meyer T.E."/>
        </authorList>
    </citation>
    <scope>NUCLEOTIDE SEQUENCE [LARGE SCALE GENOMIC DNA]</scope>
    <source>
        <strain evidence="3 4">DSM 15591</strain>
    </source>
</reference>
<feature type="compositionally biased region" description="Polar residues" evidence="2">
    <location>
        <begin position="1"/>
        <end position="13"/>
    </location>
</feature>
<comment type="caution">
    <text evidence="3">The sequence shown here is derived from an EMBL/GenBank/DDBJ whole genome shotgun (WGS) entry which is preliminary data.</text>
</comment>
<evidence type="ECO:0008006" key="5">
    <source>
        <dbReference type="Google" id="ProtNLM"/>
    </source>
</evidence>